<evidence type="ECO:0008006" key="4">
    <source>
        <dbReference type="Google" id="ProtNLM"/>
    </source>
</evidence>
<evidence type="ECO:0000313" key="2">
    <source>
        <dbReference type="EMBL" id="PUZ77776.1"/>
    </source>
</evidence>
<dbReference type="EMBL" id="CM009749">
    <property type="protein sequence ID" value="PUZ77776.1"/>
    <property type="molecule type" value="Genomic_DNA"/>
</dbReference>
<feature type="chain" id="PRO_5015761293" description="CASP-like protein" evidence="1">
    <location>
        <begin position="20"/>
        <end position="223"/>
    </location>
</feature>
<dbReference type="AlphaFoldDB" id="A0A2T7FCI3"/>
<gene>
    <name evidence="2" type="ORF">GQ55_1G400900</name>
</gene>
<keyword evidence="3" id="KW-1185">Reference proteome</keyword>
<dbReference type="Proteomes" id="UP000244336">
    <property type="component" value="Chromosome 1"/>
</dbReference>
<feature type="signal peptide" evidence="1">
    <location>
        <begin position="1"/>
        <end position="19"/>
    </location>
</feature>
<dbReference type="Gramene" id="PUZ77776">
    <property type="protein sequence ID" value="PUZ77776"/>
    <property type="gene ID" value="GQ55_1G400900"/>
</dbReference>
<protein>
    <recommendedName>
        <fullName evidence="4">CASP-like protein</fullName>
    </recommendedName>
</protein>
<organism evidence="2 3">
    <name type="scientific">Panicum hallii var. hallii</name>
    <dbReference type="NCBI Taxonomy" id="1504633"/>
    <lineage>
        <taxon>Eukaryota</taxon>
        <taxon>Viridiplantae</taxon>
        <taxon>Streptophyta</taxon>
        <taxon>Embryophyta</taxon>
        <taxon>Tracheophyta</taxon>
        <taxon>Spermatophyta</taxon>
        <taxon>Magnoliopsida</taxon>
        <taxon>Liliopsida</taxon>
        <taxon>Poales</taxon>
        <taxon>Poaceae</taxon>
        <taxon>PACMAD clade</taxon>
        <taxon>Panicoideae</taxon>
        <taxon>Panicodae</taxon>
        <taxon>Paniceae</taxon>
        <taxon>Panicinae</taxon>
        <taxon>Panicum</taxon>
        <taxon>Panicum sect. Panicum</taxon>
    </lineage>
</organism>
<sequence length="223" mass="24226">MFSFLLSFLFLYSLTVRRSRLPPPPPLLSPPRQITAHFQGIWTRPLGAVAAVVLLATPAPLHSFGVLPATLPNPPALPPPRRVRRGRGHVVVVGLASEPCAGTARGRFGGRSRRSWNWNGRCRRRRRHMCRHRGWGGQARRGGARPFPILQLQVHIRIPSPLTDLVCKGAGGKSSVCGIVAMVFGATGFIMALSCATVCQYGISSACPIPRFRGLSPPPEDYG</sequence>
<evidence type="ECO:0000256" key="1">
    <source>
        <dbReference type="SAM" id="SignalP"/>
    </source>
</evidence>
<proteinExistence type="predicted"/>
<reference evidence="2 3" key="1">
    <citation type="submission" date="2018-04" db="EMBL/GenBank/DDBJ databases">
        <title>WGS assembly of Panicum hallii var. hallii HAL2.</title>
        <authorList>
            <person name="Lovell J."/>
            <person name="Jenkins J."/>
            <person name="Lowry D."/>
            <person name="Mamidi S."/>
            <person name="Sreedasyam A."/>
            <person name="Weng X."/>
            <person name="Barry K."/>
            <person name="Bonette J."/>
            <person name="Campitelli B."/>
            <person name="Daum C."/>
            <person name="Gordon S."/>
            <person name="Gould B."/>
            <person name="Lipzen A."/>
            <person name="MacQueen A."/>
            <person name="Palacio-Mejia J."/>
            <person name="Plott C."/>
            <person name="Shakirov E."/>
            <person name="Shu S."/>
            <person name="Yoshinaga Y."/>
            <person name="Zane M."/>
            <person name="Rokhsar D."/>
            <person name="Grimwood J."/>
            <person name="Schmutz J."/>
            <person name="Juenger T."/>
        </authorList>
    </citation>
    <scope>NUCLEOTIDE SEQUENCE [LARGE SCALE GENOMIC DNA]</scope>
    <source>
        <strain evidence="3">cv. HAL2</strain>
    </source>
</reference>
<keyword evidence="1" id="KW-0732">Signal</keyword>
<name>A0A2T7FCI3_9POAL</name>
<evidence type="ECO:0000313" key="3">
    <source>
        <dbReference type="Proteomes" id="UP000244336"/>
    </source>
</evidence>
<accession>A0A2T7FCI3</accession>